<evidence type="ECO:0000256" key="6">
    <source>
        <dbReference type="SAM" id="MobiDB-lite"/>
    </source>
</evidence>
<dbReference type="GO" id="GO:0005737">
    <property type="term" value="C:cytoplasm"/>
    <property type="evidence" value="ECO:0007669"/>
    <property type="project" value="TreeGrafter"/>
</dbReference>
<dbReference type="InterPro" id="IPR032095">
    <property type="entry name" value="Sacchrp_dh-like_C"/>
</dbReference>
<dbReference type="GO" id="GO:0008270">
    <property type="term" value="F:zinc ion binding"/>
    <property type="evidence" value="ECO:0007669"/>
    <property type="project" value="InterPro"/>
</dbReference>
<evidence type="ECO:0000259" key="9">
    <source>
        <dbReference type="Pfam" id="PF04082"/>
    </source>
</evidence>
<evidence type="ECO:0000256" key="2">
    <source>
        <dbReference type="ARBA" id="ARBA00022857"/>
    </source>
</evidence>
<feature type="region of interest" description="Disordered" evidence="6">
    <location>
        <begin position="469"/>
        <end position="488"/>
    </location>
</feature>
<dbReference type="Gene3D" id="3.40.50.720">
    <property type="entry name" value="NAD(P)-binding Rossmann-like Domain"/>
    <property type="match status" value="1"/>
</dbReference>
<dbReference type="SUPFAM" id="SSF51735">
    <property type="entry name" value="NAD(P)-binding Rossmann-fold domains"/>
    <property type="match status" value="1"/>
</dbReference>
<dbReference type="CDD" id="cd12148">
    <property type="entry name" value="fungal_TF_MHR"/>
    <property type="match status" value="1"/>
</dbReference>
<keyword evidence="2" id="KW-0521">NADP</keyword>
<feature type="compositionally biased region" description="Polar residues" evidence="6">
    <location>
        <begin position="1017"/>
        <end position="1046"/>
    </location>
</feature>
<dbReference type="FunFam" id="3.40.50.720:FF:000072">
    <property type="entry name" value="Saccharopine dehydrogenase [NADP(+), L-glutamate-forming]"/>
    <property type="match status" value="1"/>
</dbReference>
<evidence type="ECO:0000259" key="8">
    <source>
        <dbReference type="Pfam" id="PF03435"/>
    </source>
</evidence>
<keyword evidence="4" id="KW-0028">Amino-acid biosynthesis</keyword>
<dbReference type="Gene3D" id="4.10.240.10">
    <property type="entry name" value="Zn(2)-C6 fungal-type DNA-binding domain"/>
    <property type="match status" value="1"/>
</dbReference>
<dbReference type="GO" id="GO:0006351">
    <property type="term" value="P:DNA-templated transcription"/>
    <property type="evidence" value="ECO:0007669"/>
    <property type="project" value="InterPro"/>
</dbReference>
<dbReference type="PANTHER" id="PTHR11133">
    <property type="entry name" value="SACCHAROPINE DEHYDROGENASE"/>
    <property type="match status" value="1"/>
</dbReference>
<evidence type="ECO:0000256" key="3">
    <source>
        <dbReference type="ARBA" id="ARBA00023002"/>
    </source>
</evidence>
<evidence type="ECO:0000313" key="12">
    <source>
        <dbReference type="Proteomes" id="UP000256645"/>
    </source>
</evidence>
<evidence type="ECO:0000259" key="7">
    <source>
        <dbReference type="Pfam" id="PF00172"/>
    </source>
</evidence>
<dbReference type="Gene3D" id="1.10.1870.10">
    <property type="entry name" value="Domain 3, Saccharopine reductase"/>
    <property type="match status" value="1"/>
</dbReference>
<keyword evidence="5" id="KW-0539">Nucleus</keyword>
<dbReference type="Pfam" id="PF04082">
    <property type="entry name" value="Fungal_trans"/>
    <property type="match status" value="1"/>
</dbReference>
<protein>
    <recommendedName>
        <fullName evidence="13">Saccharopine dehydrogenase</fullName>
    </recommendedName>
</protein>
<dbReference type="GO" id="GO:0004753">
    <property type="term" value="F:saccharopine dehydrogenase activity"/>
    <property type="evidence" value="ECO:0007669"/>
    <property type="project" value="TreeGrafter"/>
</dbReference>
<organism evidence="11 12">
    <name type="scientific">Coleophoma cylindrospora</name>
    <dbReference type="NCBI Taxonomy" id="1849047"/>
    <lineage>
        <taxon>Eukaryota</taxon>
        <taxon>Fungi</taxon>
        <taxon>Dikarya</taxon>
        <taxon>Ascomycota</taxon>
        <taxon>Pezizomycotina</taxon>
        <taxon>Leotiomycetes</taxon>
        <taxon>Helotiales</taxon>
        <taxon>Dermateaceae</taxon>
        <taxon>Coleophoma</taxon>
    </lineage>
</organism>
<feature type="compositionally biased region" description="Polar residues" evidence="6">
    <location>
        <begin position="521"/>
        <end position="550"/>
    </location>
</feature>
<dbReference type="SUPFAM" id="SSF55347">
    <property type="entry name" value="Glyceraldehyde-3-phosphate dehydrogenase-like, C-terminal domain"/>
    <property type="match status" value="1"/>
</dbReference>
<dbReference type="GO" id="GO:0003677">
    <property type="term" value="F:DNA binding"/>
    <property type="evidence" value="ECO:0007669"/>
    <property type="project" value="InterPro"/>
</dbReference>
<feature type="domain" description="Zn(2)-C6 fungal-type" evidence="7">
    <location>
        <begin position="443"/>
        <end position="474"/>
    </location>
</feature>
<dbReference type="STRING" id="1849047.A0A3D8RC05"/>
<reference evidence="11 12" key="1">
    <citation type="journal article" date="2018" name="IMA Fungus">
        <title>IMA Genome-F 9: Draft genome sequence of Annulohypoxylon stygium, Aspergillus mulundensis, Berkeleyomyces basicola (syn. Thielaviopsis basicola), Ceratocystis smalleyi, two Cercospora beticola strains, Coleophoma cylindrospora, Fusarium fracticaudum, Phialophora cf. hyalina, and Morchella septimelata.</title>
        <authorList>
            <person name="Wingfield B.D."/>
            <person name="Bills G.F."/>
            <person name="Dong Y."/>
            <person name="Huang W."/>
            <person name="Nel W.J."/>
            <person name="Swalarsk-Parry B.S."/>
            <person name="Vaghefi N."/>
            <person name="Wilken P.M."/>
            <person name="An Z."/>
            <person name="de Beer Z.W."/>
            <person name="De Vos L."/>
            <person name="Chen L."/>
            <person name="Duong T.A."/>
            <person name="Gao Y."/>
            <person name="Hammerbacher A."/>
            <person name="Kikkert J.R."/>
            <person name="Li Y."/>
            <person name="Li H."/>
            <person name="Li K."/>
            <person name="Li Q."/>
            <person name="Liu X."/>
            <person name="Ma X."/>
            <person name="Naidoo K."/>
            <person name="Pethybridge S.J."/>
            <person name="Sun J."/>
            <person name="Steenkamp E.T."/>
            <person name="van der Nest M.A."/>
            <person name="van Wyk S."/>
            <person name="Wingfield M.J."/>
            <person name="Xiong C."/>
            <person name="Yue Q."/>
            <person name="Zhang X."/>
        </authorList>
    </citation>
    <scope>NUCLEOTIDE SEQUENCE [LARGE SCALE GENOMIC DNA]</scope>
    <source>
        <strain evidence="11 12">BP6252</strain>
    </source>
</reference>
<keyword evidence="12" id="KW-1185">Reference proteome</keyword>
<feature type="domain" description="Xylanolytic transcriptional activator regulatory" evidence="9">
    <location>
        <begin position="585"/>
        <end position="706"/>
    </location>
</feature>
<proteinExistence type="predicted"/>
<dbReference type="Proteomes" id="UP000256645">
    <property type="component" value="Unassembled WGS sequence"/>
</dbReference>
<dbReference type="InterPro" id="IPR005097">
    <property type="entry name" value="Sacchrp_dh_NADP-bd"/>
</dbReference>
<dbReference type="SUPFAM" id="SSF57701">
    <property type="entry name" value="Zn2/Cys6 DNA-binding domain"/>
    <property type="match status" value="1"/>
</dbReference>
<dbReference type="OrthoDB" id="424974at2759"/>
<feature type="region of interest" description="Disordered" evidence="6">
    <location>
        <begin position="521"/>
        <end position="554"/>
    </location>
</feature>
<evidence type="ECO:0008006" key="13">
    <source>
        <dbReference type="Google" id="ProtNLM"/>
    </source>
</evidence>
<feature type="region of interest" description="Disordered" evidence="6">
    <location>
        <begin position="1014"/>
        <end position="1057"/>
    </location>
</feature>
<dbReference type="InterPro" id="IPR051168">
    <property type="entry name" value="AASS"/>
</dbReference>
<feature type="compositionally biased region" description="Basic and acidic residues" evidence="6">
    <location>
        <begin position="473"/>
        <end position="488"/>
    </location>
</feature>
<dbReference type="Pfam" id="PF03435">
    <property type="entry name" value="Sacchrp_dh_NADP"/>
    <property type="match status" value="1"/>
</dbReference>
<evidence type="ECO:0000256" key="5">
    <source>
        <dbReference type="ARBA" id="ARBA00023242"/>
    </source>
</evidence>
<dbReference type="PANTHER" id="PTHR11133:SF22">
    <property type="entry name" value="ALPHA-AMINOADIPIC SEMIALDEHYDE SYNTHASE, MITOCHONDRIAL"/>
    <property type="match status" value="1"/>
</dbReference>
<dbReference type="Pfam" id="PF16653">
    <property type="entry name" value="Sacchrp_dh_C"/>
    <property type="match status" value="1"/>
</dbReference>
<dbReference type="InterPro" id="IPR007219">
    <property type="entry name" value="XnlR_reg_dom"/>
</dbReference>
<keyword evidence="4" id="KW-0457">Lysine biosynthesis</keyword>
<evidence type="ECO:0000259" key="10">
    <source>
        <dbReference type="Pfam" id="PF16653"/>
    </source>
</evidence>
<evidence type="ECO:0000256" key="4">
    <source>
        <dbReference type="ARBA" id="ARBA00023154"/>
    </source>
</evidence>
<comment type="caution">
    <text evidence="11">The sequence shown here is derived from an EMBL/GenBank/DDBJ whole genome shotgun (WGS) entry which is preliminary data.</text>
</comment>
<name>A0A3D8RC05_9HELO</name>
<dbReference type="CDD" id="cd00067">
    <property type="entry name" value="GAL4"/>
    <property type="match status" value="1"/>
</dbReference>
<dbReference type="InterPro" id="IPR001138">
    <property type="entry name" value="Zn2Cys6_DnaBD"/>
</dbReference>
<dbReference type="AlphaFoldDB" id="A0A3D8RC05"/>
<dbReference type="FunFam" id="3.30.360.10:FF:000008">
    <property type="entry name" value="Alpha-aminoadipic semialdehyde synthase, mitochondrial"/>
    <property type="match status" value="1"/>
</dbReference>
<dbReference type="InterPro" id="IPR036291">
    <property type="entry name" value="NAD(P)-bd_dom_sf"/>
</dbReference>
<gene>
    <name evidence="11" type="ORF">BP6252_08135</name>
</gene>
<evidence type="ECO:0000313" key="11">
    <source>
        <dbReference type="EMBL" id="RDW71572.1"/>
    </source>
</evidence>
<sequence>MDTKNVLLLGAGLMAKPALNVFEEASIPVTVACRTLSRAQELCKDTKHANAISVDVNDQQELDHAVAKSDLVVCLTPYIYNATIIKSAIRNKKNVVTTSYISPAIQALEPEIKAAGIIVLNECGLDPGVDHLYACKVIQEVHSKGGKIKSFISNCGGLPAPEASDNPFGLKFSWSPRGLLLASQNPAKRLWNGQVQEIAGGIDLMDTVEPYFVYPGFSFVAYPNRDSSVFSERYQIPEAETVSRGTLRYPGCTEIFKTLGAVGMFSQEPLQILDGTSSPPSWKKLTQEILSAPTTSENQLIAEVDSRTQFKSVCERNHVISGLRWLGIFSDKPVDAQKTPLDTLCALLQEKLSFAPDERDMVILQHKFEIEHKDGSQETRTSTLLEYGDPQGFSAMARLVGTACGVASTLVLDGTITTPGVFAPLTADINEPFMQRLLKYNIKRKKTRCPGEQPICSFCAKLGQTCSYSGESSKPEQHGSREPQDRRIARDASLLEERFDKLEGKVDLIMDRILKQPASHDVNQLQPELESSQSPATSSTGVPLSSQEFCTSKPPPAAASVSQISWPTTLLSSSPQALPVTHIYGQSKSYSLAIQYLVLATALRFSNDPVIQEKQEPLALEFLDKARKLVFEDIVNDNIELSTLQALSLHAFLDISTGNFQRASLHVGIGVRLSRLAKLDSIEHSHTEERRRCFWNLHLLECLTCNHLESTTSSSSDRPSFPTSLNLKLEYNKSIPITTSKCQVSGGVDLGIIGYSLQLIDLWMTSLHYVTGLNQQKVHAWAPNSGHFHLVEHIMEWESFLCKSHRYAHVRFAEHQSGGIEKNSRYWGPWLLVQFTYHGTLCLLNHPFIYLKKPGILETPESSTFSEKSSDIALLHAKHITRLIDTLEQKNVQVSDPFLGYCATIAATVNLWFCYVEDRGVKEQARSRFMKCYQFVLRLAKFWKIADRMANNLATMNIRASSWEAKAEPPFTPREMPAQDTLLMWDLVKYYPDPDINHSSSIFHTTLDPRPSIVPFANNSPHIDSNESVNESDKNAGSSTTTQNRAESCISPERRESGTLLYQPSMPLFFTESTTLFEEFDFGISGEIGDWYESGTL</sequence>
<dbReference type="GO" id="GO:0019878">
    <property type="term" value="P:lysine biosynthetic process via aminoadipic acid"/>
    <property type="evidence" value="ECO:0007669"/>
    <property type="project" value="TreeGrafter"/>
</dbReference>
<evidence type="ECO:0000256" key="1">
    <source>
        <dbReference type="ARBA" id="ARBA00022723"/>
    </source>
</evidence>
<feature type="domain" description="Saccharopine dehydrogenase-like C-terminal" evidence="10">
    <location>
        <begin position="124"/>
        <end position="440"/>
    </location>
</feature>
<dbReference type="EMBL" id="PDLM01000008">
    <property type="protein sequence ID" value="RDW71572.1"/>
    <property type="molecule type" value="Genomic_DNA"/>
</dbReference>
<dbReference type="Pfam" id="PF00172">
    <property type="entry name" value="Zn_clus"/>
    <property type="match status" value="1"/>
</dbReference>
<dbReference type="GO" id="GO:0000981">
    <property type="term" value="F:DNA-binding transcription factor activity, RNA polymerase II-specific"/>
    <property type="evidence" value="ECO:0007669"/>
    <property type="project" value="InterPro"/>
</dbReference>
<dbReference type="InterPro" id="IPR036864">
    <property type="entry name" value="Zn2-C6_fun-type_DNA-bd_sf"/>
</dbReference>
<feature type="domain" description="Saccharopine dehydrogenase NADP binding" evidence="8">
    <location>
        <begin position="6"/>
        <end position="120"/>
    </location>
</feature>
<keyword evidence="1" id="KW-0479">Metal-binding</keyword>
<accession>A0A3D8RC05</accession>
<dbReference type="Gene3D" id="3.30.360.10">
    <property type="entry name" value="Dihydrodipicolinate Reductase, domain 2"/>
    <property type="match status" value="1"/>
</dbReference>
<keyword evidence="3" id="KW-0560">Oxidoreductase</keyword>